<keyword evidence="18" id="KW-1185">Reference proteome</keyword>
<organism evidence="17 18">
    <name type="scientific">Saitoella complicata (strain BCRC 22490 / CBS 7301 / JCM 7358 / NBRC 10748 / NRRL Y-17804)</name>
    <dbReference type="NCBI Taxonomy" id="698492"/>
    <lineage>
        <taxon>Eukaryota</taxon>
        <taxon>Fungi</taxon>
        <taxon>Dikarya</taxon>
        <taxon>Ascomycota</taxon>
        <taxon>Taphrinomycotina</taxon>
        <taxon>Taphrinomycotina incertae sedis</taxon>
        <taxon>Saitoella</taxon>
    </lineage>
</organism>
<protein>
    <recommendedName>
        <fullName evidence="16">Citrate transporter-like domain-containing protein</fullName>
    </recommendedName>
</protein>
<keyword evidence="4" id="KW-0813">Transport</keyword>
<evidence type="ECO:0000256" key="7">
    <source>
        <dbReference type="ARBA" id="ARBA00022692"/>
    </source>
</evidence>
<comment type="subcellular location">
    <subcellularLocation>
        <location evidence="2">Cell membrane</location>
        <topology evidence="2">Lipid-anchor</topology>
    </subcellularLocation>
    <subcellularLocation>
        <location evidence="1">Membrane</location>
        <topology evidence="1">Multi-pass membrane protein</topology>
    </subcellularLocation>
</comment>
<evidence type="ECO:0000256" key="2">
    <source>
        <dbReference type="ARBA" id="ARBA00004193"/>
    </source>
</evidence>
<feature type="transmembrane region" description="Helical" evidence="15">
    <location>
        <begin position="133"/>
        <end position="162"/>
    </location>
</feature>
<feature type="region of interest" description="Disordered" evidence="14">
    <location>
        <begin position="312"/>
        <end position="400"/>
    </location>
</feature>
<dbReference type="AlphaFoldDB" id="A0A0E9NFM5"/>
<proteinExistence type="inferred from homology"/>
<dbReference type="PROSITE" id="PS51419">
    <property type="entry name" value="RAB"/>
    <property type="match status" value="1"/>
</dbReference>
<keyword evidence="13" id="KW-0636">Prenylation</keyword>
<evidence type="ECO:0000259" key="16">
    <source>
        <dbReference type="Pfam" id="PF03600"/>
    </source>
</evidence>
<dbReference type="Pfam" id="PF03600">
    <property type="entry name" value="CitMHS"/>
    <property type="match status" value="1"/>
</dbReference>
<name>A0A0E9NFM5_SAICN</name>
<dbReference type="GO" id="GO:0007264">
    <property type="term" value="P:small GTPase-mediated signal transduction"/>
    <property type="evidence" value="ECO:0007669"/>
    <property type="project" value="InterPro"/>
</dbReference>
<evidence type="ECO:0000256" key="14">
    <source>
        <dbReference type="SAM" id="MobiDB-lite"/>
    </source>
</evidence>
<keyword evidence="5" id="KW-1003">Cell membrane</keyword>
<comment type="caution">
    <text evidence="17">The sequence shown here is derived from an EMBL/GenBank/DDBJ whole genome shotgun (WGS) entry which is preliminary data.</text>
</comment>
<feature type="transmembrane region" description="Helical" evidence="15">
    <location>
        <begin position="436"/>
        <end position="460"/>
    </location>
</feature>
<keyword evidence="7 15" id="KW-0812">Transmembrane</keyword>
<feature type="transmembrane region" description="Helical" evidence="15">
    <location>
        <begin position="12"/>
        <end position="31"/>
    </location>
</feature>
<feature type="compositionally biased region" description="Low complexity" evidence="14">
    <location>
        <begin position="614"/>
        <end position="637"/>
    </location>
</feature>
<evidence type="ECO:0000313" key="17">
    <source>
        <dbReference type="EMBL" id="GAO48486.1"/>
    </source>
</evidence>
<dbReference type="GO" id="GO:0032995">
    <property type="term" value="P:regulation of fungal-type cell wall biogenesis"/>
    <property type="evidence" value="ECO:0007669"/>
    <property type="project" value="UniProtKB-ARBA"/>
</dbReference>
<evidence type="ECO:0000256" key="4">
    <source>
        <dbReference type="ARBA" id="ARBA00022448"/>
    </source>
</evidence>
<feature type="region of interest" description="Disordered" evidence="14">
    <location>
        <begin position="596"/>
        <end position="647"/>
    </location>
</feature>
<reference evidence="17 18" key="3">
    <citation type="journal article" date="2015" name="Genome Announc.">
        <title>Draft Genome Sequence of the Archiascomycetous Yeast Saitoella complicata.</title>
        <authorList>
            <person name="Yamauchi K."/>
            <person name="Kondo S."/>
            <person name="Hamamoto M."/>
            <person name="Takahashi Y."/>
            <person name="Ogura Y."/>
            <person name="Hayashi T."/>
            <person name="Nishida H."/>
        </authorList>
    </citation>
    <scope>NUCLEOTIDE SEQUENCE [LARGE SCALE GENOMIC DNA]</scope>
    <source>
        <strain evidence="17 18">NRRL Y-17804</strain>
    </source>
</reference>
<feature type="transmembrane region" description="Helical" evidence="15">
    <location>
        <begin position="564"/>
        <end position="582"/>
    </location>
</feature>
<keyword evidence="9 15" id="KW-1133">Transmembrane helix</keyword>
<dbReference type="OMA" id="FCGTNIG"/>
<feature type="transmembrane region" description="Helical" evidence="15">
    <location>
        <begin position="52"/>
        <end position="78"/>
    </location>
</feature>
<reference evidence="17 18" key="1">
    <citation type="journal article" date="2011" name="J. Gen. Appl. Microbiol.">
        <title>Draft genome sequencing of the enigmatic yeast Saitoella complicata.</title>
        <authorList>
            <person name="Nishida H."/>
            <person name="Hamamoto M."/>
            <person name="Sugiyama J."/>
        </authorList>
    </citation>
    <scope>NUCLEOTIDE SEQUENCE [LARGE SCALE GENOMIC DNA]</scope>
    <source>
        <strain evidence="17 18">NRRL Y-17804</strain>
    </source>
</reference>
<dbReference type="FunFam" id="3.40.50.300:FF:000329">
    <property type="entry name" value="GTP-binding protein rhoA"/>
    <property type="match status" value="1"/>
</dbReference>
<dbReference type="SMART" id="SM00173">
    <property type="entry name" value="RAS"/>
    <property type="match status" value="1"/>
</dbReference>
<feature type="transmembrane region" description="Helical" evidence="15">
    <location>
        <begin position="251"/>
        <end position="274"/>
    </location>
</feature>
<dbReference type="CDD" id="cd01870">
    <property type="entry name" value="RhoA_like"/>
    <property type="match status" value="1"/>
</dbReference>
<dbReference type="STRING" id="698492.A0A0E9NFM5"/>
<feature type="transmembrane region" description="Helical" evidence="15">
    <location>
        <begin position="518"/>
        <end position="544"/>
    </location>
</feature>
<reference evidence="17 18" key="2">
    <citation type="journal article" date="2014" name="J. Gen. Appl. Microbiol.">
        <title>The early diverging ascomycetous budding yeast Saitoella complicata has three histone deacetylases belonging to the Clr6, Hos2, and Rpd3 lineages.</title>
        <authorList>
            <person name="Nishida H."/>
            <person name="Matsumoto T."/>
            <person name="Kondo S."/>
            <person name="Hamamoto M."/>
            <person name="Yoshikawa H."/>
        </authorList>
    </citation>
    <scope>NUCLEOTIDE SEQUENCE [LARGE SCALE GENOMIC DNA]</scope>
    <source>
        <strain evidence="17 18">NRRL Y-17804</strain>
    </source>
</reference>
<dbReference type="InterPro" id="IPR001806">
    <property type="entry name" value="Small_GTPase"/>
</dbReference>
<dbReference type="SMART" id="SM00175">
    <property type="entry name" value="RAB"/>
    <property type="match status" value="1"/>
</dbReference>
<dbReference type="PRINTS" id="PR00449">
    <property type="entry name" value="RASTRNSFRMNG"/>
</dbReference>
<dbReference type="EMBL" id="BACD03000015">
    <property type="protein sequence ID" value="GAO48486.1"/>
    <property type="molecule type" value="Genomic_DNA"/>
</dbReference>
<dbReference type="InterPro" id="IPR005225">
    <property type="entry name" value="Small_GTP-bd"/>
</dbReference>
<dbReference type="InterPro" id="IPR003578">
    <property type="entry name" value="Small_GTPase_Rho"/>
</dbReference>
<evidence type="ECO:0000256" key="5">
    <source>
        <dbReference type="ARBA" id="ARBA00022475"/>
    </source>
</evidence>
<keyword evidence="12" id="KW-0449">Lipoprotein</keyword>
<gene>
    <name evidence="17" type="ORF">G7K_2659-t1</name>
</gene>
<comment type="similarity">
    <text evidence="3">Belongs to the small GTPase superfamily. Rho family.</text>
</comment>
<dbReference type="Pfam" id="PF00071">
    <property type="entry name" value="Ras"/>
    <property type="match status" value="1"/>
</dbReference>
<feature type="transmembrane region" description="Helical" evidence="15">
    <location>
        <begin position="472"/>
        <end position="497"/>
    </location>
</feature>
<keyword evidence="6" id="KW-0488">Methylation</keyword>
<keyword evidence="10" id="KW-0342">GTP-binding</keyword>
<dbReference type="NCBIfam" id="TIGR00231">
    <property type="entry name" value="small_GTP"/>
    <property type="match status" value="1"/>
</dbReference>
<evidence type="ECO:0000256" key="8">
    <source>
        <dbReference type="ARBA" id="ARBA00022741"/>
    </source>
</evidence>
<keyword evidence="11 15" id="KW-0472">Membrane</keyword>
<dbReference type="SMART" id="SM00174">
    <property type="entry name" value="RHO"/>
    <property type="match status" value="1"/>
</dbReference>
<feature type="domain" description="Citrate transporter-like" evidence="16">
    <location>
        <begin position="58"/>
        <end position="291"/>
    </location>
</feature>
<keyword evidence="8" id="KW-0547">Nucleotide-binding</keyword>
<dbReference type="GO" id="GO:0003924">
    <property type="term" value="F:GTPase activity"/>
    <property type="evidence" value="ECO:0007669"/>
    <property type="project" value="InterPro"/>
</dbReference>
<dbReference type="GO" id="GO:0005525">
    <property type="term" value="F:GTP binding"/>
    <property type="evidence" value="ECO:0007669"/>
    <property type="project" value="UniProtKB-KW"/>
</dbReference>
<dbReference type="PROSITE" id="PS51420">
    <property type="entry name" value="RHO"/>
    <property type="match status" value="1"/>
</dbReference>
<accession>A0A0E9NFM5</accession>
<evidence type="ECO:0000256" key="9">
    <source>
        <dbReference type="ARBA" id="ARBA00022989"/>
    </source>
</evidence>
<evidence type="ECO:0000256" key="15">
    <source>
        <dbReference type="SAM" id="Phobius"/>
    </source>
</evidence>
<dbReference type="InterPro" id="IPR027417">
    <property type="entry name" value="P-loop_NTPase"/>
</dbReference>
<dbReference type="PANTHER" id="PTHR24072">
    <property type="entry name" value="RHO FAMILY GTPASE"/>
    <property type="match status" value="1"/>
</dbReference>
<feature type="transmembrane region" description="Helical" evidence="15">
    <location>
        <begin position="206"/>
        <end position="230"/>
    </location>
</feature>
<dbReference type="Gene3D" id="3.40.50.300">
    <property type="entry name" value="P-loop containing nucleotide triphosphate hydrolases"/>
    <property type="match status" value="1"/>
</dbReference>
<sequence>MTTSTADSINGFSIVTIVIFILVQIIVIRGVKVPVFLPAFGDPSRKWIRTHFPLNLVTAPVLGVIILLIAQCIGWSVVGNGIAGTDGIVPYNILILFFSLAYMAISLDLTGILQSAAFWVCNKGGSKGRVLYFYFYLLTTGLSVVLGNDPVILSGTAFLVYYTRVAEVSPISWLFSEFASCNTSSMVLFVGNPTNLVVCEGFGINYLAFTAWTILPFLACSVACYIALYIQFRKEEYIPKRIYTPELDPKSVLLDPVGAIVGSAMLLACLFVLIGASFAGVEAWEISMPFAVGKLIFDVVWDQIKFMKKRNERAEADSGRELEHVDTPRPGETVQMASSTKMAEESDTEGLTKRAKSQDPVAAVADGDVPEADRPTAVQEDEVHPDPTATPASKPVANEQRTVVPSTFARKWEVFKHRFPTLATTLPRLPFGLLPFAFAQFILVEALAHTGWIAVFARWAAVVCGTSLPATVWFFGFMTVVLCNISGTNIGATVLLAKIVQHANFTARTGVDQAIIRGAVWAIAVGSNIGAVSFTFSASLAGLLWRTILLQKGIRITAWQFMRWNVLPIVTMAVVGFAVVYGEVKRAVTVQQPGKLWTSRNRGPDDQSEIMTEQSNHSTTPQQTTSSPTTTSNQPLQRPRDSSVLRATSPNTYTSFHMADIRRKLVIVGDGACGKTCLLIVFSKGTFPEVYVPTVFENYVADVEVDGKRVELALWDTAGQEDYDRLRPLSYPDSHVILICFAVDSPDSLDNVQEKWISEVLHFCPRLPIILVACKKDLRFDPKTIDELRKTSQSPVTPEEGEAVAQKIGADKYLECSAKLNDGVREVFEHATRAALSQRQKKNKKCTVFRRGMRRVQFSVMLFEGS</sequence>
<evidence type="ECO:0000256" key="11">
    <source>
        <dbReference type="ARBA" id="ARBA00023136"/>
    </source>
</evidence>
<dbReference type="Proteomes" id="UP000033140">
    <property type="component" value="Unassembled WGS sequence"/>
</dbReference>
<evidence type="ECO:0000256" key="10">
    <source>
        <dbReference type="ARBA" id="ARBA00023134"/>
    </source>
</evidence>
<evidence type="ECO:0000256" key="3">
    <source>
        <dbReference type="ARBA" id="ARBA00010142"/>
    </source>
</evidence>
<dbReference type="InterPro" id="IPR004680">
    <property type="entry name" value="Cit_transptr-like_dom"/>
</dbReference>
<dbReference type="GO" id="GO:0055085">
    <property type="term" value="P:transmembrane transport"/>
    <property type="evidence" value="ECO:0007669"/>
    <property type="project" value="InterPro"/>
</dbReference>
<evidence type="ECO:0000256" key="1">
    <source>
        <dbReference type="ARBA" id="ARBA00004141"/>
    </source>
</evidence>
<dbReference type="PROSITE" id="PS51421">
    <property type="entry name" value="RAS"/>
    <property type="match status" value="1"/>
</dbReference>
<evidence type="ECO:0000256" key="6">
    <source>
        <dbReference type="ARBA" id="ARBA00022481"/>
    </source>
</evidence>
<feature type="compositionally biased region" description="Basic and acidic residues" evidence="14">
    <location>
        <begin position="312"/>
        <end position="329"/>
    </location>
</feature>
<dbReference type="SUPFAM" id="SSF52540">
    <property type="entry name" value="P-loop containing nucleoside triphosphate hydrolases"/>
    <property type="match status" value="1"/>
</dbReference>
<dbReference type="GO" id="GO:0005886">
    <property type="term" value="C:plasma membrane"/>
    <property type="evidence" value="ECO:0007669"/>
    <property type="project" value="UniProtKB-SubCell"/>
</dbReference>
<evidence type="ECO:0000256" key="13">
    <source>
        <dbReference type="ARBA" id="ARBA00023289"/>
    </source>
</evidence>
<evidence type="ECO:0000256" key="12">
    <source>
        <dbReference type="ARBA" id="ARBA00023288"/>
    </source>
</evidence>
<evidence type="ECO:0000313" key="18">
    <source>
        <dbReference type="Proteomes" id="UP000033140"/>
    </source>
</evidence>
<feature type="transmembrane region" description="Helical" evidence="15">
    <location>
        <begin position="93"/>
        <end position="121"/>
    </location>
</feature>